<dbReference type="InterPro" id="IPR001173">
    <property type="entry name" value="Glyco_trans_2-like"/>
</dbReference>
<dbReference type="InterPro" id="IPR050834">
    <property type="entry name" value="Glycosyltransf_2"/>
</dbReference>
<organism evidence="2 4">
    <name type="scientific">Ferrovum myxofaciens</name>
    <dbReference type="NCBI Taxonomy" id="416213"/>
    <lineage>
        <taxon>Bacteria</taxon>
        <taxon>Pseudomonadati</taxon>
        <taxon>Pseudomonadota</taxon>
        <taxon>Betaproteobacteria</taxon>
        <taxon>Ferrovales</taxon>
        <taxon>Ferrovaceae</taxon>
        <taxon>Ferrovum</taxon>
    </lineage>
</organism>
<feature type="domain" description="Glycosyltransferase 2-like" evidence="1">
    <location>
        <begin position="14"/>
        <end position="147"/>
    </location>
</feature>
<dbReference type="Proteomes" id="UP000075653">
    <property type="component" value="Unassembled WGS sequence"/>
</dbReference>
<protein>
    <submittedName>
        <fullName evidence="3">Glycosyltransferase family 2 protein</fullName>
    </submittedName>
    <submittedName>
        <fullName evidence="2">UDP-Glc:alpha-D-GlcNAc-diphosphoundecaprenol beta-1,3-glucosyltransferase WfgD</fullName>
        <ecNumber evidence="2">2.4.1.305</ecNumber>
    </submittedName>
</protein>
<accession>A0A8F3IJW1</accession>
<evidence type="ECO:0000313" key="3">
    <source>
        <dbReference type="EMBL" id="QWY77168.1"/>
    </source>
</evidence>
<dbReference type="PATRIC" id="fig|1789004.3.peg.1801"/>
<keyword evidence="4" id="KW-1185">Reference proteome</keyword>
<dbReference type="PANTHER" id="PTHR43685:SF2">
    <property type="entry name" value="GLYCOSYLTRANSFERASE 2-LIKE DOMAIN-CONTAINING PROTEIN"/>
    <property type="match status" value="1"/>
</dbReference>
<evidence type="ECO:0000313" key="2">
    <source>
        <dbReference type="EMBL" id="KXW57716.1"/>
    </source>
</evidence>
<reference evidence="2 4" key="1">
    <citation type="submission" date="2016-01" db="EMBL/GenBank/DDBJ databases">
        <title>Genome sequence of the acidophilic iron oxidising Ferrovum strain Z-31.</title>
        <authorList>
            <person name="Poehlein A."/>
            <person name="Ullrich S.R."/>
            <person name="Schloemann M."/>
            <person name="Muehling M."/>
            <person name="Daniel R."/>
        </authorList>
    </citation>
    <scope>NUCLEOTIDE SEQUENCE [LARGE SCALE GENOMIC DNA]</scope>
    <source>
        <strain evidence="2 4">Z-31</strain>
    </source>
</reference>
<keyword evidence="2" id="KW-0328">Glycosyltransferase</keyword>
<dbReference type="OrthoDB" id="9798249at2"/>
<dbReference type="SUPFAM" id="SSF53448">
    <property type="entry name" value="Nucleotide-diphospho-sugar transferases"/>
    <property type="match status" value="1"/>
</dbReference>
<dbReference type="CDD" id="cd00761">
    <property type="entry name" value="Glyco_tranf_GTA_type"/>
    <property type="match status" value="1"/>
</dbReference>
<name>A0A8F3IJW1_9PROT</name>
<dbReference type="GO" id="GO:0016757">
    <property type="term" value="F:glycosyltransferase activity"/>
    <property type="evidence" value="ECO:0007669"/>
    <property type="project" value="UniProtKB-KW"/>
</dbReference>
<proteinExistence type="predicted"/>
<dbReference type="PANTHER" id="PTHR43685">
    <property type="entry name" value="GLYCOSYLTRANSFERASE"/>
    <property type="match status" value="1"/>
</dbReference>
<dbReference type="RefSeq" id="WP_031597928.1">
    <property type="nucleotide sequence ID" value="NZ_CP053675.1"/>
</dbReference>
<sequence>MLNGERATSHSDLTVVIPFYQRTPEPLVRAVSSIKAQQGVNSPHVLIVDDESPWSARSILDDHFPDHESFIQLIEQKNKGAAGARNTALDHLPESTRYVAFLDSDDEWTPNHLDHALRVLSQGYDFFFSNYQRSDWPQDRFSQMKLNLQSHRCLDAERQLYGFVGDVLLPVMGQQMIKTSSVVYRRTALPEIRFPEHLTLGEDDVFWLKALRRVSLAGFCFQVEVEMGEGVNISQGGGWGELRSFKLMLENLQKWRSLPQLFPDEVALPELCRENIQRIRQDFVAGLLHRLRRREGLPMEYWARYTRLDPFWFSTLLSQILKKLGGSYDR</sequence>
<dbReference type="EC" id="2.4.1.305" evidence="2"/>
<dbReference type="Pfam" id="PF00535">
    <property type="entry name" value="Glycos_transf_2"/>
    <property type="match status" value="1"/>
</dbReference>
<dbReference type="InterPro" id="IPR029044">
    <property type="entry name" value="Nucleotide-diphossugar_trans"/>
</dbReference>
<keyword evidence="2" id="KW-0808">Transferase</keyword>
<evidence type="ECO:0000259" key="1">
    <source>
        <dbReference type="Pfam" id="PF00535"/>
    </source>
</evidence>
<dbReference type="Proteomes" id="UP000683551">
    <property type="component" value="Chromosome"/>
</dbReference>
<dbReference type="AlphaFoldDB" id="A0A8F3IJW1"/>
<accession>A0A149VWZ7</accession>
<gene>
    <name evidence="2" type="primary">wfgD</name>
    <name evidence="2" type="ORF">FEMY_17630</name>
    <name evidence="3" type="ORF">JZL65_11970</name>
</gene>
<dbReference type="EMBL" id="CP071137">
    <property type="protein sequence ID" value="QWY77168.1"/>
    <property type="molecule type" value="Genomic_DNA"/>
</dbReference>
<evidence type="ECO:0000313" key="4">
    <source>
        <dbReference type="Proteomes" id="UP000075653"/>
    </source>
</evidence>
<dbReference type="EMBL" id="LRRD01000041">
    <property type="protein sequence ID" value="KXW57716.1"/>
    <property type="molecule type" value="Genomic_DNA"/>
</dbReference>
<reference evidence="3" key="2">
    <citation type="submission" date="2021-02" db="EMBL/GenBank/DDBJ databases">
        <title>Comparative genomics of Ferrovum myxofaciens strains, predominant extremophile bacteria forming large biofilm stalactites in acid mine ecosystems.</title>
        <authorList>
            <person name="Burkartova K."/>
            <person name="Ridl J."/>
            <person name="Pajer P."/>
            <person name="Falteisek L."/>
        </authorList>
    </citation>
    <scope>NUCLEOTIDE SEQUENCE</scope>
    <source>
        <strain evidence="3">MI1III</strain>
    </source>
</reference>
<dbReference type="Gene3D" id="3.90.550.10">
    <property type="entry name" value="Spore Coat Polysaccharide Biosynthesis Protein SpsA, Chain A"/>
    <property type="match status" value="1"/>
</dbReference>